<reference evidence="3 4" key="1">
    <citation type="submission" date="2020-04" db="EMBL/GenBank/DDBJ databases">
        <title>Flammeovirga sp. SR4, a novel species isolated from seawater.</title>
        <authorList>
            <person name="Wang X."/>
        </authorList>
    </citation>
    <scope>NUCLEOTIDE SEQUENCE [LARGE SCALE GENOMIC DNA]</scope>
    <source>
        <strain evidence="3 4">SR4</strain>
    </source>
</reference>
<keyword evidence="4" id="KW-1185">Reference proteome</keyword>
<dbReference type="GO" id="GO:0000155">
    <property type="term" value="F:phosphorelay sensor kinase activity"/>
    <property type="evidence" value="ECO:0007669"/>
    <property type="project" value="InterPro"/>
</dbReference>
<dbReference type="Gene3D" id="3.30.565.10">
    <property type="entry name" value="Histidine kinase-like ATPase, C-terminal domain"/>
    <property type="match status" value="1"/>
</dbReference>
<keyword evidence="3" id="KW-0808">Transferase</keyword>
<keyword evidence="1" id="KW-0472">Membrane</keyword>
<evidence type="ECO:0000259" key="2">
    <source>
        <dbReference type="Pfam" id="PF06580"/>
    </source>
</evidence>
<sequence length="332" mass="38371">MNYLKELIYLLLGSSLYLYFFYAPLPEVTEFVYAPRNIILFITCILAMVLNSWSFEFWMKKKSISRQTAFRGIGLFIVAIPYTLFWNYLLKSELESEFVFDLTIKTGILLTTYSVAILIMEYVTLAYQDFSEQKVKVIKGKRKAAELRLEALKNQLSPHYLFNSLNTVAYLVIDNAAQADKYIRSIAQTYQYVMRYAHEQLISLHDELEVVHAFAFQLHTRHGQGIKINIDPQLMNHKGFVPPLSIQMLVENAVKHNVLSDDHPVEISITLDKKDDSLIIQNNITRSPNKRGASTKVGIENIHERYALMSNKKIEIKKTADYFNVRLPLLTA</sequence>
<feature type="domain" description="Signal transduction histidine kinase internal region" evidence="2">
    <location>
        <begin position="148"/>
        <end position="223"/>
    </location>
</feature>
<keyword evidence="3" id="KW-0418">Kinase</keyword>
<name>A0A7X8SL24_9BACT</name>
<feature type="transmembrane region" description="Helical" evidence="1">
    <location>
        <begin position="37"/>
        <end position="58"/>
    </location>
</feature>
<proteinExistence type="predicted"/>
<dbReference type="AlphaFoldDB" id="A0A7X8SL24"/>
<comment type="caution">
    <text evidence="3">The sequence shown here is derived from an EMBL/GenBank/DDBJ whole genome shotgun (WGS) entry which is preliminary data.</text>
</comment>
<keyword evidence="1" id="KW-1133">Transmembrane helix</keyword>
<dbReference type="PANTHER" id="PTHR34220">
    <property type="entry name" value="SENSOR HISTIDINE KINASE YPDA"/>
    <property type="match status" value="1"/>
</dbReference>
<dbReference type="Proteomes" id="UP000585050">
    <property type="component" value="Unassembled WGS sequence"/>
</dbReference>
<dbReference type="InterPro" id="IPR010559">
    <property type="entry name" value="Sig_transdc_His_kin_internal"/>
</dbReference>
<feature type="transmembrane region" description="Helical" evidence="1">
    <location>
        <begin position="108"/>
        <end position="127"/>
    </location>
</feature>
<protein>
    <submittedName>
        <fullName evidence="3">Histidine kinase</fullName>
    </submittedName>
</protein>
<evidence type="ECO:0000313" key="3">
    <source>
        <dbReference type="EMBL" id="NLR92092.1"/>
    </source>
</evidence>
<keyword evidence="1" id="KW-0812">Transmembrane</keyword>
<accession>A0A7X8SL24</accession>
<organism evidence="3 4">
    <name type="scientific">Flammeovirga agarivorans</name>
    <dbReference type="NCBI Taxonomy" id="2726742"/>
    <lineage>
        <taxon>Bacteria</taxon>
        <taxon>Pseudomonadati</taxon>
        <taxon>Bacteroidota</taxon>
        <taxon>Cytophagia</taxon>
        <taxon>Cytophagales</taxon>
        <taxon>Flammeovirgaceae</taxon>
        <taxon>Flammeovirga</taxon>
    </lineage>
</organism>
<dbReference type="InterPro" id="IPR036890">
    <property type="entry name" value="HATPase_C_sf"/>
</dbReference>
<dbReference type="PANTHER" id="PTHR34220:SF7">
    <property type="entry name" value="SENSOR HISTIDINE KINASE YPDA"/>
    <property type="match status" value="1"/>
</dbReference>
<dbReference type="GO" id="GO:0016020">
    <property type="term" value="C:membrane"/>
    <property type="evidence" value="ECO:0007669"/>
    <property type="project" value="InterPro"/>
</dbReference>
<dbReference type="Pfam" id="PF06580">
    <property type="entry name" value="His_kinase"/>
    <property type="match status" value="1"/>
</dbReference>
<dbReference type="RefSeq" id="WP_168882797.1">
    <property type="nucleotide sequence ID" value="NZ_JABAIL010000003.1"/>
</dbReference>
<dbReference type="EMBL" id="JABAIL010000003">
    <property type="protein sequence ID" value="NLR92092.1"/>
    <property type="molecule type" value="Genomic_DNA"/>
</dbReference>
<feature type="transmembrane region" description="Helical" evidence="1">
    <location>
        <begin position="70"/>
        <end position="88"/>
    </location>
</feature>
<feature type="transmembrane region" description="Helical" evidence="1">
    <location>
        <begin position="7"/>
        <end position="25"/>
    </location>
</feature>
<dbReference type="InterPro" id="IPR050640">
    <property type="entry name" value="Bact_2-comp_sensor_kinase"/>
</dbReference>
<evidence type="ECO:0000313" key="4">
    <source>
        <dbReference type="Proteomes" id="UP000585050"/>
    </source>
</evidence>
<gene>
    <name evidence="3" type="ORF">HGP29_12775</name>
</gene>
<evidence type="ECO:0000256" key="1">
    <source>
        <dbReference type="SAM" id="Phobius"/>
    </source>
</evidence>